<sequence>MPHLDLPSWWGPGQHINCKNVSSKLLLVTYDHTGMFINTETGYFSCNDNAFVLQELHFFQAMDMGIYIPDRPTLTIDGMTIPPVVLADSTFPRRKWLVMLFRLTNEIAKGIFVLENRHMQLAFDIFSYFHAMAFLCC</sequence>
<comment type="caution">
    <text evidence="1">The sequence shown here is derived from an EMBL/GenBank/DDBJ whole genome shotgun (WGS) entry which is preliminary data.</text>
</comment>
<organism evidence="1 2">
    <name type="scientific">Sphaerodactylus townsendi</name>
    <dbReference type="NCBI Taxonomy" id="933632"/>
    <lineage>
        <taxon>Eukaryota</taxon>
        <taxon>Metazoa</taxon>
        <taxon>Chordata</taxon>
        <taxon>Craniata</taxon>
        <taxon>Vertebrata</taxon>
        <taxon>Euteleostomi</taxon>
        <taxon>Lepidosauria</taxon>
        <taxon>Squamata</taxon>
        <taxon>Bifurcata</taxon>
        <taxon>Gekkota</taxon>
        <taxon>Sphaerodactylidae</taxon>
        <taxon>Sphaerodactylus</taxon>
    </lineage>
</organism>
<protein>
    <submittedName>
        <fullName evidence="1">Uncharacterized protein</fullName>
    </submittedName>
</protein>
<gene>
    <name evidence="1" type="ORF">K3G42_019295</name>
</gene>
<keyword evidence="2" id="KW-1185">Reference proteome</keyword>
<accession>A0ACB8EQB7</accession>
<evidence type="ECO:0000313" key="2">
    <source>
        <dbReference type="Proteomes" id="UP000827872"/>
    </source>
</evidence>
<name>A0ACB8EQB7_9SAUR</name>
<proteinExistence type="predicted"/>
<evidence type="ECO:0000313" key="1">
    <source>
        <dbReference type="EMBL" id="KAH7994954.1"/>
    </source>
</evidence>
<dbReference type="Proteomes" id="UP000827872">
    <property type="component" value="Linkage Group LG07"/>
</dbReference>
<reference evidence="1" key="1">
    <citation type="submission" date="2021-08" db="EMBL/GenBank/DDBJ databases">
        <title>The first chromosome-level gecko genome reveals the dynamic sex chromosomes of Neotropical dwarf geckos (Sphaerodactylidae: Sphaerodactylus).</title>
        <authorList>
            <person name="Pinto B.J."/>
            <person name="Keating S.E."/>
            <person name="Gamble T."/>
        </authorList>
    </citation>
    <scope>NUCLEOTIDE SEQUENCE</scope>
    <source>
        <strain evidence="1">TG3544</strain>
    </source>
</reference>
<dbReference type="EMBL" id="CM037620">
    <property type="protein sequence ID" value="KAH7994954.1"/>
    <property type="molecule type" value="Genomic_DNA"/>
</dbReference>